<dbReference type="GO" id="GO:0008010">
    <property type="term" value="F:structural constituent of chitin-based larval cuticle"/>
    <property type="evidence" value="ECO:0007669"/>
    <property type="project" value="TreeGrafter"/>
</dbReference>
<organism evidence="4 5">
    <name type="scientific">Allacma fusca</name>
    <dbReference type="NCBI Taxonomy" id="39272"/>
    <lineage>
        <taxon>Eukaryota</taxon>
        <taxon>Metazoa</taxon>
        <taxon>Ecdysozoa</taxon>
        <taxon>Arthropoda</taxon>
        <taxon>Hexapoda</taxon>
        <taxon>Collembola</taxon>
        <taxon>Symphypleona</taxon>
        <taxon>Sminthuridae</taxon>
        <taxon>Allacma</taxon>
    </lineage>
</organism>
<feature type="region of interest" description="Disordered" evidence="2">
    <location>
        <begin position="108"/>
        <end position="127"/>
    </location>
</feature>
<evidence type="ECO:0000313" key="4">
    <source>
        <dbReference type="EMBL" id="CAG7838200.1"/>
    </source>
</evidence>
<keyword evidence="5" id="KW-1185">Reference proteome</keyword>
<dbReference type="Pfam" id="PF00379">
    <property type="entry name" value="Chitin_bind_4"/>
    <property type="match status" value="1"/>
</dbReference>
<dbReference type="Proteomes" id="UP000708208">
    <property type="component" value="Unassembled WGS sequence"/>
</dbReference>
<evidence type="ECO:0000256" key="2">
    <source>
        <dbReference type="SAM" id="MobiDB-lite"/>
    </source>
</evidence>
<keyword evidence="1" id="KW-0193">Cuticle</keyword>
<dbReference type="OrthoDB" id="6371055at2759"/>
<keyword evidence="3" id="KW-0732">Signal</keyword>
<dbReference type="AlphaFoldDB" id="A0A8J2PUT7"/>
<accession>A0A8J2PUT7</accession>
<feature type="compositionally biased region" description="Polar residues" evidence="2">
    <location>
        <begin position="224"/>
        <end position="234"/>
    </location>
</feature>
<feature type="compositionally biased region" description="Low complexity" evidence="2">
    <location>
        <begin position="192"/>
        <end position="202"/>
    </location>
</feature>
<dbReference type="PANTHER" id="PTHR10380:SF234">
    <property type="entry name" value="CUTICULAR PROTEIN 97EA, ISOFORM A"/>
    <property type="match status" value="1"/>
</dbReference>
<feature type="signal peptide" evidence="3">
    <location>
        <begin position="1"/>
        <end position="22"/>
    </location>
</feature>
<dbReference type="EMBL" id="CAJVCH010571668">
    <property type="protein sequence ID" value="CAG7838200.1"/>
    <property type="molecule type" value="Genomic_DNA"/>
</dbReference>
<protein>
    <submittedName>
        <fullName evidence="4">Uncharacterized protein</fullName>
    </submittedName>
</protein>
<feature type="region of interest" description="Disordered" evidence="2">
    <location>
        <begin position="192"/>
        <end position="234"/>
    </location>
</feature>
<reference evidence="4" key="1">
    <citation type="submission" date="2021-06" db="EMBL/GenBank/DDBJ databases">
        <authorList>
            <person name="Hodson N. C."/>
            <person name="Mongue J. A."/>
            <person name="Jaron S. K."/>
        </authorList>
    </citation>
    <scope>NUCLEOTIDE SEQUENCE</scope>
</reference>
<dbReference type="PROSITE" id="PS51155">
    <property type="entry name" value="CHIT_BIND_RR_2"/>
    <property type="match status" value="1"/>
</dbReference>
<evidence type="ECO:0000313" key="5">
    <source>
        <dbReference type="Proteomes" id="UP000708208"/>
    </source>
</evidence>
<evidence type="ECO:0000256" key="3">
    <source>
        <dbReference type="SAM" id="SignalP"/>
    </source>
</evidence>
<dbReference type="GO" id="GO:0062129">
    <property type="term" value="C:chitin-based extracellular matrix"/>
    <property type="evidence" value="ECO:0007669"/>
    <property type="project" value="TreeGrafter"/>
</dbReference>
<dbReference type="PANTHER" id="PTHR10380">
    <property type="entry name" value="CUTICLE PROTEIN"/>
    <property type="match status" value="1"/>
</dbReference>
<gene>
    <name evidence="4" type="ORF">AFUS01_LOCUS47192</name>
</gene>
<name>A0A8J2PUT7_9HEXA</name>
<sequence length="234" mass="26417">MYKSALFFLATVVVATVARNEATTPVPILRQINSHNDDGSYTYGYEAADGSYKIETKASTGEVRGKYGYYDDAGSLREIEYGANRNGFNPSGTGIQVPPPVAVANNIVSTNPADYDDGQYRPGPDEAGLSYTAQEQVIQRAPVSRFSNSRNLNAAPVQNYQQHQQQYQQQQQQYQQQQQQYQQQQQQYQQQQAQYQPQEQPQRPYRPVQLPSNVFNGHPARNIDINSGSYSIQY</sequence>
<dbReference type="InterPro" id="IPR050468">
    <property type="entry name" value="Cuticle_Struct_Prot"/>
</dbReference>
<feature type="chain" id="PRO_5035156084" evidence="3">
    <location>
        <begin position="23"/>
        <end position="234"/>
    </location>
</feature>
<comment type="caution">
    <text evidence="4">The sequence shown here is derived from an EMBL/GenBank/DDBJ whole genome shotgun (WGS) entry which is preliminary data.</text>
</comment>
<evidence type="ECO:0000256" key="1">
    <source>
        <dbReference type="PROSITE-ProRule" id="PRU00497"/>
    </source>
</evidence>
<proteinExistence type="predicted"/>
<dbReference type="InterPro" id="IPR000618">
    <property type="entry name" value="Insect_cuticle"/>
</dbReference>